<dbReference type="InterPro" id="IPR002692">
    <property type="entry name" value="S45"/>
</dbReference>
<evidence type="ECO:0000256" key="1">
    <source>
        <dbReference type="ARBA" id="ARBA00006586"/>
    </source>
</evidence>
<evidence type="ECO:0000256" key="3">
    <source>
        <dbReference type="ARBA" id="ARBA00022801"/>
    </source>
</evidence>
<keyword evidence="3" id="KW-0378">Hydrolase</keyword>
<keyword evidence="4" id="KW-0865">Zymogen</keyword>
<proteinExistence type="inferred from homology"/>
<dbReference type="GO" id="GO:0016811">
    <property type="term" value="F:hydrolase activity, acting on carbon-nitrogen (but not peptide) bonds, in linear amides"/>
    <property type="evidence" value="ECO:0007669"/>
    <property type="project" value="InterPro"/>
</dbReference>
<gene>
    <name evidence="7" type="ORF">SAV31267_008350</name>
</gene>
<evidence type="ECO:0000256" key="6">
    <source>
        <dbReference type="SAM" id="SignalP"/>
    </source>
</evidence>
<feature type="signal peptide" evidence="6">
    <location>
        <begin position="1"/>
        <end position="20"/>
    </location>
</feature>
<feature type="chain" id="PRO_5020404889" evidence="6">
    <location>
        <begin position="21"/>
        <end position="787"/>
    </location>
</feature>
<feature type="region of interest" description="Disordered" evidence="5">
    <location>
        <begin position="496"/>
        <end position="518"/>
    </location>
</feature>
<dbReference type="Gene3D" id="3.60.20.10">
    <property type="entry name" value="Glutamine Phosphoribosylpyrophosphate, subunit 1, domain 1"/>
    <property type="match status" value="1"/>
</dbReference>
<dbReference type="InterPro" id="IPR043146">
    <property type="entry name" value="Penicillin_amidase_N_B-knob"/>
</dbReference>
<dbReference type="EMBL" id="BJHY01000001">
    <property type="protein sequence ID" value="GDY71350.1"/>
    <property type="molecule type" value="Genomic_DNA"/>
</dbReference>
<dbReference type="PANTHER" id="PTHR34218">
    <property type="entry name" value="PEPTIDASE S45 PENICILLIN AMIDASE"/>
    <property type="match status" value="1"/>
</dbReference>
<evidence type="ECO:0000313" key="8">
    <source>
        <dbReference type="Proteomes" id="UP000299211"/>
    </source>
</evidence>
<accession>A0A4D4MH71</accession>
<evidence type="ECO:0000256" key="2">
    <source>
        <dbReference type="ARBA" id="ARBA00022729"/>
    </source>
</evidence>
<dbReference type="PANTHER" id="PTHR34218:SF3">
    <property type="entry name" value="ACYL-HOMOSERINE LACTONE ACYLASE PVDQ"/>
    <property type="match status" value="1"/>
</dbReference>
<name>A0A4D4MH71_STRAX</name>
<evidence type="ECO:0000313" key="7">
    <source>
        <dbReference type="EMBL" id="GDY71350.1"/>
    </source>
</evidence>
<dbReference type="Pfam" id="PF01804">
    <property type="entry name" value="Penicil_amidase"/>
    <property type="match status" value="1"/>
</dbReference>
<organism evidence="7 8">
    <name type="scientific">Streptomyces avermitilis</name>
    <dbReference type="NCBI Taxonomy" id="33903"/>
    <lineage>
        <taxon>Bacteria</taxon>
        <taxon>Bacillati</taxon>
        <taxon>Actinomycetota</taxon>
        <taxon>Actinomycetes</taxon>
        <taxon>Kitasatosporales</taxon>
        <taxon>Streptomycetaceae</taxon>
        <taxon>Streptomyces</taxon>
    </lineage>
</organism>
<dbReference type="InterPro" id="IPR043147">
    <property type="entry name" value="Penicillin_amidase_A-knob"/>
</dbReference>
<sequence length="787" mass="84068">MAALCLTSATAVLLPAPSSAATGRDGETVAEGRHTARISRTEYGIPHILARDFDGLGYGYGYAFAQDNVCELADQVVTLRGERSRFFGPDGESGEDPDLASDTYYRGQLRAGTVQRLLDRKAPLGPTSELRRMVEGYAAGYNRYLRDTGVDKLPDPRCKGKPWVRPVTALDLWSVVYDVNGATGAVPLAPDIGDAKPPAAGDKGTAVSGTPGGKTAAPFVPGGQGPAAADFGSNGWALGRDATRTGNAMVLANPHLPWVGGNFRFYQVQLTIPGTLDVSGAGLYGTPLVVIGHNRNLAWTHTASDAQHASFYALQLVPGDPTSYVVDGKAERMKRRTVPVTVRDKNGKLSTVDRTLYTSRFGSVLSFGWTTKTAYAVRDANADNLRSMNAWLAMGKAQNLGQLRTAQDTYQGIPWTYTLAADTSGGTYFTDSSVVPRLTDEQLKRCARPGSEEGPAALDGSTTACAWGSDPDALVPGIYGPSHQPKLSRADYVANSNNGPQYTNPEAPLTGFPGVYDSDPRLGQRAQLGLGMIAKRADGTDGLGGPGFTQRTLRASMFGNRVLSAETGRDDVVGMCRAHPRLKTTDGKEVLVRQACETLARWDTRADTNSRGAALWDTFFDHLLEAGGPDTWRRVPYDPAEPLTTPRGIKGDDVRAQRALADAVQDFAARDLPVDTELGTVQKWAGIPLPGCNGNKGCFNVLDAGPDSGTGTPTAGAFGTSFLMAVELTPDGPRTHTLLTYGQSANPASPHYTDQTRLFSRKQWVTERFTKSEIASDPALRVTTLRS</sequence>
<evidence type="ECO:0000256" key="5">
    <source>
        <dbReference type="SAM" id="MobiDB-lite"/>
    </source>
</evidence>
<dbReference type="AlphaFoldDB" id="A0A4D4MH71"/>
<evidence type="ECO:0000256" key="4">
    <source>
        <dbReference type="ARBA" id="ARBA00023145"/>
    </source>
</evidence>
<dbReference type="Gene3D" id="1.10.1400.10">
    <property type="match status" value="1"/>
</dbReference>
<dbReference type="Gene3D" id="1.10.439.10">
    <property type="entry name" value="Penicillin Amidohydrolase, domain 1"/>
    <property type="match status" value="1"/>
</dbReference>
<dbReference type="Proteomes" id="UP000299211">
    <property type="component" value="Unassembled WGS sequence"/>
</dbReference>
<comment type="caution">
    <text evidence="7">The sequence shown here is derived from an EMBL/GenBank/DDBJ whole genome shotgun (WGS) entry which is preliminary data.</text>
</comment>
<reference evidence="7 8" key="1">
    <citation type="submission" date="2019-04" db="EMBL/GenBank/DDBJ databases">
        <title>Draft genome sequences of Streptomyces avermitilis ATCC 31267.</title>
        <authorList>
            <person name="Komaki H."/>
            <person name="Tamura T."/>
            <person name="Hosoyama A."/>
        </authorList>
    </citation>
    <scope>NUCLEOTIDE SEQUENCE [LARGE SCALE GENOMIC DNA]</scope>
    <source>
        <strain evidence="7 8">ATCC 31267</strain>
    </source>
</reference>
<keyword evidence="2 6" id="KW-0732">Signal</keyword>
<dbReference type="InterPro" id="IPR029055">
    <property type="entry name" value="Ntn_hydrolases_N"/>
</dbReference>
<dbReference type="GO" id="GO:0017000">
    <property type="term" value="P:antibiotic biosynthetic process"/>
    <property type="evidence" value="ECO:0007669"/>
    <property type="project" value="InterPro"/>
</dbReference>
<dbReference type="InterPro" id="IPR023343">
    <property type="entry name" value="Penicillin_amidase_dom1"/>
</dbReference>
<dbReference type="Gene3D" id="2.30.120.10">
    <property type="match status" value="1"/>
</dbReference>
<comment type="similarity">
    <text evidence="1">Belongs to the peptidase S45 family.</text>
</comment>
<dbReference type="SUPFAM" id="SSF56235">
    <property type="entry name" value="N-terminal nucleophile aminohydrolases (Ntn hydrolases)"/>
    <property type="match status" value="1"/>
</dbReference>
<protein>
    <submittedName>
        <fullName evidence="7">Penicillin amidase</fullName>
    </submittedName>
</protein>